<dbReference type="Proteomes" id="UP000218615">
    <property type="component" value="Unassembled WGS sequence"/>
</dbReference>
<name>A0A284VR71_9EURY</name>
<dbReference type="InterPro" id="IPR001719">
    <property type="entry name" value="AP_endonuc_2"/>
</dbReference>
<evidence type="ECO:0000259" key="1">
    <source>
        <dbReference type="Pfam" id="PF01261"/>
    </source>
</evidence>
<dbReference type="GO" id="GO:0006284">
    <property type="term" value="P:base-excision repair"/>
    <property type="evidence" value="ECO:0007669"/>
    <property type="project" value="TreeGrafter"/>
</dbReference>
<dbReference type="Pfam" id="PF01261">
    <property type="entry name" value="AP_endonuc_2"/>
    <property type="match status" value="1"/>
</dbReference>
<dbReference type="SUPFAM" id="SSF51658">
    <property type="entry name" value="Xylose isomerase-like"/>
    <property type="match status" value="1"/>
</dbReference>
<dbReference type="GO" id="GO:0008081">
    <property type="term" value="F:phosphoric diester hydrolase activity"/>
    <property type="evidence" value="ECO:0007669"/>
    <property type="project" value="TreeGrafter"/>
</dbReference>
<dbReference type="Gene3D" id="3.20.20.150">
    <property type="entry name" value="Divalent-metal-dependent TIM barrel enzymes"/>
    <property type="match status" value="1"/>
</dbReference>
<dbReference type="RefSeq" id="WP_306453648.1">
    <property type="nucleotide sequence ID" value="NZ_FZMP01000196.1"/>
</dbReference>
<gene>
    <name evidence="2" type="ORF">MNV_50040</name>
</gene>
<protein>
    <recommendedName>
        <fullName evidence="1">Xylose isomerase-like TIM barrel domain-containing protein</fullName>
    </recommendedName>
</protein>
<dbReference type="PANTHER" id="PTHR21445">
    <property type="entry name" value="ENDONUCLEASE IV ENDODEOXYRIBONUCLEASE IV"/>
    <property type="match status" value="1"/>
</dbReference>
<sequence length="182" mass="20182">MERLLFGTAGTPLSSKGNDSLSGIKRVRELGLGCMELEFVRGIRMGESMAHMVAEVAKELDVRLSVHAPYYINLNAAGDTLAKSRERILNSARIGSICGARSVVIHAGYFQGETGQAVYGKIKKQLMELIEQLRSEDMNITEGVFAMHRFFTSARKDRKVQFPRGICICSGADREKAWARRA</sequence>
<accession>A0A284VR71</accession>
<dbReference type="PANTHER" id="PTHR21445:SF0">
    <property type="entry name" value="APURINIC-APYRIMIDINIC ENDONUCLEASE"/>
    <property type="match status" value="1"/>
</dbReference>
<reference evidence="3" key="1">
    <citation type="submission" date="2017-06" db="EMBL/GenBank/DDBJ databases">
        <authorList>
            <person name="Cremers G."/>
        </authorList>
    </citation>
    <scope>NUCLEOTIDE SEQUENCE [LARGE SCALE GENOMIC DNA]</scope>
</reference>
<dbReference type="InterPro" id="IPR036237">
    <property type="entry name" value="Xyl_isomerase-like_sf"/>
</dbReference>
<dbReference type="GO" id="GO:0003677">
    <property type="term" value="F:DNA binding"/>
    <property type="evidence" value="ECO:0007669"/>
    <property type="project" value="InterPro"/>
</dbReference>
<organism evidence="2 3">
    <name type="scientific">Candidatus Methanoperedens nitratireducens</name>
    <dbReference type="NCBI Taxonomy" id="1392998"/>
    <lineage>
        <taxon>Archaea</taxon>
        <taxon>Methanobacteriati</taxon>
        <taxon>Methanobacteriota</taxon>
        <taxon>Stenosarchaea group</taxon>
        <taxon>Methanomicrobia</taxon>
        <taxon>Methanosarcinales</taxon>
        <taxon>ANME-2 cluster</taxon>
        <taxon>Candidatus Methanoperedentaceae</taxon>
        <taxon>Candidatus Methanoperedens</taxon>
    </lineage>
</organism>
<dbReference type="GO" id="GO:0008270">
    <property type="term" value="F:zinc ion binding"/>
    <property type="evidence" value="ECO:0007669"/>
    <property type="project" value="InterPro"/>
</dbReference>
<proteinExistence type="predicted"/>
<keyword evidence="3" id="KW-1185">Reference proteome</keyword>
<dbReference type="EMBL" id="FZMP01000196">
    <property type="protein sequence ID" value="SNQ61781.1"/>
    <property type="molecule type" value="Genomic_DNA"/>
</dbReference>
<evidence type="ECO:0000313" key="2">
    <source>
        <dbReference type="EMBL" id="SNQ61781.1"/>
    </source>
</evidence>
<dbReference type="AlphaFoldDB" id="A0A284VR71"/>
<dbReference type="GO" id="GO:0003906">
    <property type="term" value="F:DNA-(apurinic or apyrimidinic site) endonuclease activity"/>
    <property type="evidence" value="ECO:0007669"/>
    <property type="project" value="TreeGrafter"/>
</dbReference>
<dbReference type="InterPro" id="IPR013022">
    <property type="entry name" value="Xyl_isomerase-like_TIM-brl"/>
</dbReference>
<evidence type="ECO:0000313" key="3">
    <source>
        <dbReference type="Proteomes" id="UP000218615"/>
    </source>
</evidence>
<feature type="domain" description="Xylose isomerase-like TIM barrel" evidence="1">
    <location>
        <begin position="25"/>
        <end position="139"/>
    </location>
</feature>